<reference evidence="1 2" key="1">
    <citation type="submission" date="2019-11" db="EMBL/GenBank/DDBJ databases">
        <title>Paenibacillus monticola sp. nov., a novel PGPR strain isolated from mountain sample in China.</title>
        <authorList>
            <person name="Zhao Q."/>
            <person name="Li H.-P."/>
            <person name="Zhang J.-L."/>
        </authorList>
    </citation>
    <scope>NUCLEOTIDE SEQUENCE [LARGE SCALE GENOMIC DNA]</scope>
    <source>
        <strain evidence="1 2">LC-T2</strain>
    </source>
</reference>
<protein>
    <recommendedName>
        <fullName evidence="3">AAA domain-containing protein</fullName>
    </recommendedName>
</protein>
<gene>
    <name evidence="1" type="ORF">GJB61_08600</name>
</gene>
<organism evidence="1 2">
    <name type="scientific">Paenibacillus monticola</name>
    <dbReference type="NCBI Taxonomy" id="2666075"/>
    <lineage>
        <taxon>Bacteria</taxon>
        <taxon>Bacillati</taxon>
        <taxon>Bacillota</taxon>
        <taxon>Bacilli</taxon>
        <taxon>Bacillales</taxon>
        <taxon>Paenibacillaceae</taxon>
        <taxon>Paenibacillus</taxon>
    </lineage>
</organism>
<evidence type="ECO:0008006" key="3">
    <source>
        <dbReference type="Google" id="ProtNLM"/>
    </source>
</evidence>
<evidence type="ECO:0000313" key="1">
    <source>
        <dbReference type="EMBL" id="MRN53053.1"/>
    </source>
</evidence>
<sequence>MAVCKETGVVNVLVAFWGPAHGQGRTTSNMAAIATTIALDNHIRVLMTHTHLEQGALEYVFAQTRPPAQSTRTSGGMDAIERLVQCGMLTPEGIRDHAESILKDRLEMLGGSTSKEGQATKLLLPHIFKDYRRFYDLMFVDISSEDNLEVISLVMEQADLVVVNLNQNRVNLDSYFSKNNTVPIPAGKPVLYCLGSYESSSRLNKDRIIKQYDLKKKEIGYIPHHIRYMDAQNEQQIVQFMLKAREAKSRFLEFSEDEYFTGAVRHMGQLILQALEISPVSELDDDDD</sequence>
<dbReference type="Gene3D" id="3.40.50.300">
    <property type="entry name" value="P-loop containing nucleotide triphosphate hydrolases"/>
    <property type="match status" value="1"/>
</dbReference>
<accession>A0A7X2H416</accession>
<proteinExistence type="predicted"/>
<dbReference type="Proteomes" id="UP000463051">
    <property type="component" value="Unassembled WGS sequence"/>
</dbReference>
<dbReference type="EMBL" id="WJXB01000002">
    <property type="protein sequence ID" value="MRN53053.1"/>
    <property type="molecule type" value="Genomic_DNA"/>
</dbReference>
<dbReference type="InterPro" id="IPR027417">
    <property type="entry name" value="P-loop_NTPase"/>
</dbReference>
<dbReference type="RefSeq" id="WP_229521538.1">
    <property type="nucleotide sequence ID" value="NZ_WJXB01000002.1"/>
</dbReference>
<keyword evidence="2" id="KW-1185">Reference proteome</keyword>
<evidence type="ECO:0000313" key="2">
    <source>
        <dbReference type="Proteomes" id="UP000463051"/>
    </source>
</evidence>
<name>A0A7X2H416_9BACL</name>
<dbReference type="AlphaFoldDB" id="A0A7X2H416"/>
<comment type="caution">
    <text evidence="1">The sequence shown here is derived from an EMBL/GenBank/DDBJ whole genome shotgun (WGS) entry which is preliminary data.</text>
</comment>